<evidence type="ECO:0000256" key="4">
    <source>
        <dbReference type="ARBA" id="ARBA00023136"/>
    </source>
</evidence>
<feature type="transmembrane region" description="Helical" evidence="5">
    <location>
        <begin position="153"/>
        <end position="186"/>
    </location>
</feature>
<dbReference type="PANTHER" id="PTHR43066">
    <property type="entry name" value="RHOMBOID-RELATED PROTEIN"/>
    <property type="match status" value="1"/>
</dbReference>
<dbReference type="GO" id="GO:0008233">
    <property type="term" value="F:peptidase activity"/>
    <property type="evidence" value="ECO:0007669"/>
    <property type="project" value="UniProtKB-KW"/>
</dbReference>
<comment type="subcellular location">
    <subcellularLocation>
        <location evidence="1">Membrane</location>
        <topology evidence="1">Multi-pass membrane protein</topology>
    </subcellularLocation>
</comment>
<feature type="domain" description="Peptidase S54 rhomboid" evidence="6">
    <location>
        <begin position="59"/>
        <end position="187"/>
    </location>
</feature>
<feature type="transmembrane region" description="Helical" evidence="5">
    <location>
        <begin position="123"/>
        <end position="141"/>
    </location>
</feature>
<sequence>MRTFLNHAPVTAALASVSVIVWLITAFQSGSMTNSTLGSPLADAMMFWGPYVMSSDYGVLRAITASFLHLDAAHVTMNIVMLLLVGWFTERHLGHGVFALTYLAGGVASYAAVLWAAPLTPTAGASGALYALMVILVAVLARQGQDLRAPLVLVAVNVGYTLLVPGVSLWGHLGGLLLGVLLAWPVTSRMPMFRWAAAICGLSLALVVFVWQSAALHI</sequence>
<dbReference type="Gene3D" id="1.20.1540.10">
    <property type="entry name" value="Rhomboid-like"/>
    <property type="match status" value="1"/>
</dbReference>
<comment type="caution">
    <text evidence="7">The sequence shown here is derived from an EMBL/GenBank/DDBJ whole genome shotgun (WGS) entry which is preliminary data.</text>
</comment>
<dbReference type="Proteomes" id="UP001180840">
    <property type="component" value="Unassembled WGS sequence"/>
</dbReference>
<keyword evidence="7" id="KW-0645">Protease</keyword>
<evidence type="ECO:0000259" key="6">
    <source>
        <dbReference type="Pfam" id="PF01694"/>
    </source>
</evidence>
<accession>A0ABU2A0B9</accession>
<dbReference type="InterPro" id="IPR035952">
    <property type="entry name" value="Rhomboid-like_sf"/>
</dbReference>
<feature type="transmembrane region" description="Helical" evidence="5">
    <location>
        <begin position="62"/>
        <end position="85"/>
    </location>
</feature>
<keyword evidence="4 5" id="KW-0472">Membrane</keyword>
<proteinExistence type="predicted"/>
<dbReference type="Pfam" id="PF01694">
    <property type="entry name" value="Rhomboid"/>
    <property type="match status" value="1"/>
</dbReference>
<dbReference type="RefSeq" id="WP_290196492.1">
    <property type="nucleotide sequence ID" value="NZ_CP047654.1"/>
</dbReference>
<feature type="transmembrane region" description="Helical" evidence="5">
    <location>
        <begin position="97"/>
        <end position="117"/>
    </location>
</feature>
<evidence type="ECO:0000256" key="5">
    <source>
        <dbReference type="SAM" id="Phobius"/>
    </source>
</evidence>
<protein>
    <submittedName>
        <fullName evidence="7">Membrane associated rhomboid family serine protease</fullName>
    </submittedName>
</protein>
<evidence type="ECO:0000313" key="7">
    <source>
        <dbReference type="EMBL" id="MDR7330624.1"/>
    </source>
</evidence>
<evidence type="ECO:0000313" key="8">
    <source>
        <dbReference type="Proteomes" id="UP001180840"/>
    </source>
</evidence>
<gene>
    <name evidence="7" type="ORF">J2S39_002300</name>
</gene>
<dbReference type="SUPFAM" id="SSF144091">
    <property type="entry name" value="Rhomboid-like"/>
    <property type="match status" value="1"/>
</dbReference>
<dbReference type="InterPro" id="IPR022764">
    <property type="entry name" value="Peptidase_S54_rhomboid_dom"/>
</dbReference>
<reference evidence="7" key="1">
    <citation type="submission" date="2023-07" db="EMBL/GenBank/DDBJ databases">
        <title>Sequencing the genomes of 1000 actinobacteria strains.</title>
        <authorList>
            <person name="Klenk H.-P."/>
        </authorList>
    </citation>
    <scope>NUCLEOTIDE SEQUENCE</scope>
    <source>
        <strain evidence="7">DSM 107476</strain>
    </source>
</reference>
<keyword evidence="2 5" id="KW-0812">Transmembrane</keyword>
<organism evidence="7 8">
    <name type="scientific">Corynebacterium guangdongense</name>
    <dbReference type="NCBI Taxonomy" id="1783348"/>
    <lineage>
        <taxon>Bacteria</taxon>
        <taxon>Bacillati</taxon>
        <taxon>Actinomycetota</taxon>
        <taxon>Actinomycetes</taxon>
        <taxon>Mycobacteriales</taxon>
        <taxon>Corynebacteriaceae</taxon>
        <taxon>Corynebacterium</taxon>
    </lineage>
</organism>
<dbReference type="GO" id="GO:0006508">
    <property type="term" value="P:proteolysis"/>
    <property type="evidence" value="ECO:0007669"/>
    <property type="project" value="UniProtKB-KW"/>
</dbReference>
<evidence type="ECO:0000256" key="1">
    <source>
        <dbReference type="ARBA" id="ARBA00004141"/>
    </source>
</evidence>
<dbReference type="EMBL" id="JAVDXZ010000001">
    <property type="protein sequence ID" value="MDR7330624.1"/>
    <property type="molecule type" value="Genomic_DNA"/>
</dbReference>
<dbReference type="PANTHER" id="PTHR43066:SF11">
    <property type="entry name" value="PEPTIDASE S54 RHOMBOID DOMAIN-CONTAINING PROTEIN"/>
    <property type="match status" value="1"/>
</dbReference>
<name>A0ABU2A0B9_9CORY</name>
<keyword evidence="8" id="KW-1185">Reference proteome</keyword>
<keyword evidence="3 5" id="KW-1133">Transmembrane helix</keyword>
<evidence type="ECO:0000256" key="2">
    <source>
        <dbReference type="ARBA" id="ARBA00022692"/>
    </source>
</evidence>
<keyword evidence="7" id="KW-0378">Hydrolase</keyword>
<evidence type="ECO:0000256" key="3">
    <source>
        <dbReference type="ARBA" id="ARBA00022989"/>
    </source>
</evidence>
<feature type="transmembrane region" description="Helical" evidence="5">
    <location>
        <begin position="192"/>
        <end position="211"/>
    </location>
</feature>